<evidence type="ECO:0000256" key="2">
    <source>
        <dbReference type="SAM" id="MobiDB-lite"/>
    </source>
</evidence>
<keyword evidence="5" id="KW-1185">Reference proteome</keyword>
<dbReference type="PANTHER" id="PTHR46401:SF2">
    <property type="entry name" value="GLYCOSYLTRANSFERASE WBBK-RELATED"/>
    <property type="match status" value="1"/>
</dbReference>
<dbReference type="RefSeq" id="WP_338203404.1">
    <property type="nucleotide sequence ID" value="NZ_JAEKNR010000173.1"/>
</dbReference>
<dbReference type="SUPFAM" id="SSF53756">
    <property type="entry name" value="UDP-Glycosyltransferase/glycogen phosphorylase"/>
    <property type="match status" value="1"/>
</dbReference>
<proteinExistence type="predicted"/>
<dbReference type="AlphaFoldDB" id="A0A934K6H0"/>
<name>A0A934K6H0_9BACT</name>
<sequence length="446" mass="49226">MKSQAKLHLPALHPIATEVSRSRTTARSGPGALRILMLSHVPLVRELGEGRVCVELAEEFRKLGHTVKTFDWTDAFPGERPARWHRLFPLRFAGRAREYVRRNHHRFDVIDALQGVGPLPKRRLGFDGLLVSRSAGLYAFYLRDLERQRQAWPERLPGTRAGKLLARWAQRRAAAACEASMMTADLVNVPNEDERSYLRDELGIGDRCVVNPLGLSQDHSAALGAAALPAAERLERKEVVFIGAWSLRKGAADWGAIVRRTRQLLPGTRFRFLGTGVEEDAVLADLRLPAAEGVTVVPRYAAGELPSLLAGATVGALPSYIEGWGLGVLEQLAAGVPTVAYDVSGPRSMLVQLDRELLCPPGDVERFSQLLAASLRLEPTAYAGLGSRCREVASPFLWPVIASETLERYSDALRALAPQTEMRRSRPSDRLRADGMLTGTTDERRR</sequence>
<dbReference type="InterPro" id="IPR001296">
    <property type="entry name" value="Glyco_trans_1"/>
</dbReference>
<protein>
    <submittedName>
        <fullName evidence="4">Glycosyltransferase</fullName>
    </submittedName>
</protein>
<dbReference type="Proteomes" id="UP000612893">
    <property type="component" value="Unassembled WGS sequence"/>
</dbReference>
<dbReference type="GO" id="GO:0009103">
    <property type="term" value="P:lipopolysaccharide biosynthetic process"/>
    <property type="evidence" value="ECO:0007669"/>
    <property type="project" value="TreeGrafter"/>
</dbReference>
<evidence type="ECO:0000259" key="3">
    <source>
        <dbReference type="Pfam" id="PF00534"/>
    </source>
</evidence>
<dbReference type="Pfam" id="PF00534">
    <property type="entry name" value="Glycos_transf_1"/>
    <property type="match status" value="1"/>
</dbReference>
<feature type="compositionally biased region" description="Basic and acidic residues" evidence="2">
    <location>
        <begin position="421"/>
        <end position="433"/>
    </location>
</feature>
<evidence type="ECO:0000313" key="4">
    <source>
        <dbReference type="EMBL" id="MBJ7599789.1"/>
    </source>
</evidence>
<evidence type="ECO:0000256" key="1">
    <source>
        <dbReference type="ARBA" id="ARBA00022679"/>
    </source>
</evidence>
<dbReference type="PANTHER" id="PTHR46401">
    <property type="entry name" value="GLYCOSYLTRANSFERASE WBBK-RELATED"/>
    <property type="match status" value="1"/>
</dbReference>
<reference evidence="4" key="1">
    <citation type="submission" date="2020-10" db="EMBL/GenBank/DDBJ databases">
        <title>Ca. Dormibacterota MAGs.</title>
        <authorList>
            <person name="Montgomery K."/>
        </authorList>
    </citation>
    <scope>NUCLEOTIDE SEQUENCE [LARGE SCALE GENOMIC DNA]</scope>
    <source>
        <strain evidence="4">SC8812_S17_10</strain>
    </source>
</reference>
<keyword evidence="1" id="KW-0808">Transferase</keyword>
<dbReference type="EMBL" id="JAEKNR010000173">
    <property type="protein sequence ID" value="MBJ7599789.1"/>
    <property type="molecule type" value="Genomic_DNA"/>
</dbReference>
<feature type="region of interest" description="Disordered" evidence="2">
    <location>
        <begin position="420"/>
        <end position="446"/>
    </location>
</feature>
<accession>A0A934K6H0</accession>
<feature type="domain" description="Glycosyl transferase family 1" evidence="3">
    <location>
        <begin position="233"/>
        <end position="378"/>
    </location>
</feature>
<dbReference type="Gene3D" id="3.40.50.2000">
    <property type="entry name" value="Glycogen Phosphorylase B"/>
    <property type="match status" value="2"/>
</dbReference>
<gene>
    <name evidence="4" type="ORF">JF922_17140</name>
</gene>
<comment type="caution">
    <text evidence="4">The sequence shown here is derived from an EMBL/GenBank/DDBJ whole genome shotgun (WGS) entry which is preliminary data.</text>
</comment>
<evidence type="ECO:0000313" key="5">
    <source>
        <dbReference type="Proteomes" id="UP000612893"/>
    </source>
</evidence>
<dbReference type="GO" id="GO:0016757">
    <property type="term" value="F:glycosyltransferase activity"/>
    <property type="evidence" value="ECO:0007669"/>
    <property type="project" value="InterPro"/>
</dbReference>
<dbReference type="CDD" id="cd03801">
    <property type="entry name" value="GT4_PimA-like"/>
    <property type="match status" value="1"/>
</dbReference>
<organism evidence="4 5">
    <name type="scientific">Candidatus Nephthysia bennettiae</name>
    <dbReference type="NCBI Taxonomy" id="3127016"/>
    <lineage>
        <taxon>Bacteria</taxon>
        <taxon>Bacillati</taxon>
        <taxon>Candidatus Dormiibacterota</taxon>
        <taxon>Candidatus Dormibacteria</taxon>
        <taxon>Candidatus Dormibacterales</taxon>
        <taxon>Candidatus Dormibacteraceae</taxon>
        <taxon>Candidatus Nephthysia</taxon>
    </lineage>
</organism>